<keyword evidence="2" id="KW-1185">Reference proteome</keyword>
<sequence>MSDLVFTSAADLAKALRRAAEAHGRHEKTLGHYDEGWPEWYAEFMMRDRPGEPAAQ</sequence>
<reference evidence="2" key="1">
    <citation type="journal article" date="2019" name="Int. J. Syst. Evol. Microbiol.">
        <title>The Global Catalogue of Microorganisms (GCM) 10K type strain sequencing project: providing services to taxonomists for standard genome sequencing and annotation.</title>
        <authorList>
            <consortium name="The Broad Institute Genomics Platform"/>
            <consortium name="The Broad Institute Genome Sequencing Center for Infectious Disease"/>
            <person name="Wu L."/>
            <person name="Ma J."/>
        </authorList>
    </citation>
    <scope>NUCLEOTIDE SEQUENCE [LARGE SCALE GENOMIC DNA]</scope>
    <source>
        <strain evidence="2">JCM 17441</strain>
    </source>
</reference>
<proteinExistence type="predicted"/>
<gene>
    <name evidence="1" type="ORF">GCM10022255_012540</name>
</gene>
<evidence type="ECO:0000313" key="2">
    <source>
        <dbReference type="Proteomes" id="UP001500620"/>
    </source>
</evidence>
<evidence type="ECO:0000313" key="1">
    <source>
        <dbReference type="EMBL" id="GAA4245387.1"/>
    </source>
</evidence>
<organism evidence="1 2">
    <name type="scientific">Dactylosporangium darangshiense</name>
    <dbReference type="NCBI Taxonomy" id="579108"/>
    <lineage>
        <taxon>Bacteria</taxon>
        <taxon>Bacillati</taxon>
        <taxon>Actinomycetota</taxon>
        <taxon>Actinomycetes</taxon>
        <taxon>Micromonosporales</taxon>
        <taxon>Micromonosporaceae</taxon>
        <taxon>Dactylosporangium</taxon>
    </lineage>
</organism>
<protein>
    <recommendedName>
        <fullName evidence="3">Glyoxalase</fullName>
    </recommendedName>
</protein>
<evidence type="ECO:0008006" key="3">
    <source>
        <dbReference type="Google" id="ProtNLM"/>
    </source>
</evidence>
<dbReference type="EMBL" id="BAABAT010000002">
    <property type="protein sequence ID" value="GAA4245387.1"/>
    <property type="molecule type" value="Genomic_DNA"/>
</dbReference>
<comment type="caution">
    <text evidence="1">The sequence shown here is derived from an EMBL/GenBank/DDBJ whole genome shotgun (WGS) entry which is preliminary data.</text>
</comment>
<accession>A0ABP8D072</accession>
<dbReference type="RefSeq" id="WP_345122180.1">
    <property type="nucleotide sequence ID" value="NZ_BAABAT010000002.1"/>
</dbReference>
<dbReference type="Proteomes" id="UP001500620">
    <property type="component" value="Unassembled WGS sequence"/>
</dbReference>
<name>A0ABP8D072_9ACTN</name>